<gene>
    <name evidence="7" type="ORF">BHY08_07870</name>
</gene>
<accession>A0A1J0A754</accession>
<keyword evidence="4" id="KW-0808">Transferase</keyword>
<dbReference type="STRING" id="519472.BHY08_07870"/>
<evidence type="ECO:0008006" key="9">
    <source>
        <dbReference type="Google" id="ProtNLM"/>
    </source>
</evidence>
<keyword evidence="5" id="KW-0777">Teichoic acid biosynthesis</keyword>
<evidence type="ECO:0000256" key="4">
    <source>
        <dbReference type="ARBA" id="ARBA00022679"/>
    </source>
</evidence>
<protein>
    <recommendedName>
        <fullName evidence="9">CDP-glycerol--glycerophosphate glycerophosphotransferase</fullName>
    </recommendedName>
</protein>
<evidence type="ECO:0000256" key="2">
    <source>
        <dbReference type="ARBA" id="ARBA00010488"/>
    </source>
</evidence>
<dbReference type="RefSeq" id="WP_071457347.1">
    <property type="nucleotide sequence ID" value="NZ_CABJEN010000001.1"/>
</dbReference>
<dbReference type="AlphaFoldDB" id="A0A1J0A754"/>
<dbReference type="GO" id="GO:0047355">
    <property type="term" value="F:CDP-glycerol glycerophosphotransferase activity"/>
    <property type="evidence" value="ECO:0007669"/>
    <property type="project" value="InterPro"/>
</dbReference>
<dbReference type="Gene3D" id="3.40.50.12580">
    <property type="match status" value="1"/>
</dbReference>
<comment type="subcellular location">
    <subcellularLocation>
        <location evidence="1">Cell membrane</location>
        <topology evidence="1">Peripheral membrane protein</topology>
    </subcellularLocation>
</comment>
<dbReference type="GO" id="GO:0019350">
    <property type="term" value="P:teichoic acid biosynthetic process"/>
    <property type="evidence" value="ECO:0007669"/>
    <property type="project" value="UniProtKB-KW"/>
</dbReference>
<dbReference type="Gene3D" id="3.40.50.11820">
    <property type="match status" value="1"/>
</dbReference>
<keyword evidence="3" id="KW-1003">Cell membrane</keyword>
<proteinExistence type="inferred from homology"/>
<dbReference type="PANTHER" id="PTHR37316">
    <property type="entry name" value="TEICHOIC ACID GLYCEROL-PHOSPHATE PRIMASE"/>
    <property type="match status" value="1"/>
</dbReference>
<name>A0A1J0A754_9ENTE</name>
<evidence type="ECO:0000313" key="8">
    <source>
        <dbReference type="Proteomes" id="UP000191200"/>
    </source>
</evidence>
<keyword evidence="8" id="KW-1185">Reference proteome</keyword>
<dbReference type="InterPro" id="IPR043149">
    <property type="entry name" value="TagF_N"/>
</dbReference>
<dbReference type="InterPro" id="IPR051612">
    <property type="entry name" value="Teichoic_Acid_Biosynth"/>
</dbReference>
<dbReference type="KEGG" id="vte:BHY08_07870"/>
<evidence type="ECO:0000256" key="6">
    <source>
        <dbReference type="ARBA" id="ARBA00023136"/>
    </source>
</evidence>
<dbReference type="SUPFAM" id="SSF53756">
    <property type="entry name" value="UDP-Glycosyltransferase/glycogen phosphorylase"/>
    <property type="match status" value="1"/>
</dbReference>
<dbReference type="InterPro" id="IPR007554">
    <property type="entry name" value="Glycerophosphate_synth"/>
</dbReference>
<evidence type="ECO:0000256" key="5">
    <source>
        <dbReference type="ARBA" id="ARBA00022944"/>
    </source>
</evidence>
<evidence type="ECO:0000313" key="7">
    <source>
        <dbReference type="EMBL" id="APB31746.1"/>
    </source>
</evidence>
<dbReference type="PANTHER" id="PTHR37316:SF3">
    <property type="entry name" value="TEICHOIC ACID GLYCEROL-PHOSPHATE TRANSFERASE"/>
    <property type="match status" value="1"/>
</dbReference>
<dbReference type="EMBL" id="CP017267">
    <property type="protein sequence ID" value="APB31746.1"/>
    <property type="molecule type" value="Genomic_DNA"/>
</dbReference>
<organism evidence="7 8">
    <name type="scientific">Vagococcus teuberi</name>
    <dbReference type="NCBI Taxonomy" id="519472"/>
    <lineage>
        <taxon>Bacteria</taxon>
        <taxon>Bacillati</taxon>
        <taxon>Bacillota</taxon>
        <taxon>Bacilli</taxon>
        <taxon>Lactobacillales</taxon>
        <taxon>Enterococcaceae</taxon>
        <taxon>Vagococcus</taxon>
    </lineage>
</organism>
<dbReference type="InterPro" id="IPR043148">
    <property type="entry name" value="TagF_C"/>
</dbReference>
<evidence type="ECO:0000256" key="1">
    <source>
        <dbReference type="ARBA" id="ARBA00004202"/>
    </source>
</evidence>
<dbReference type="OrthoDB" id="9811865at2"/>
<dbReference type="GO" id="GO:0005886">
    <property type="term" value="C:plasma membrane"/>
    <property type="evidence" value="ECO:0007669"/>
    <property type="project" value="UniProtKB-SubCell"/>
</dbReference>
<dbReference type="Pfam" id="PF04464">
    <property type="entry name" value="Glyphos_transf"/>
    <property type="match status" value="1"/>
</dbReference>
<reference evidence="7 8" key="1">
    <citation type="submission" date="2016-09" db="EMBL/GenBank/DDBJ databases">
        <title>Vagococcus teuberi sp. nov., isolated from the Malian artisanal sour milk fene.</title>
        <authorList>
            <person name="Wullschleger S."/>
            <person name="Seifert C."/>
            <person name="Baumgartner S."/>
            <person name="Lacroix C."/>
            <person name="Bonfoh B."/>
            <person name="Stevens M.J."/>
            <person name="Meile L."/>
        </authorList>
    </citation>
    <scope>NUCLEOTIDE SEQUENCE [LARGE SCALE GENOMIC DNA]</scope>
    <source>
        <strain evidence="7 8">DSM 21459</strain>
    </source>
</reference>
<comment type="similarity">
    <text evidence="2">Belongs to the CDP-glycerol glycerophosphotransferase family.</text>
</comment>
<dbReference type="Proteomes" id="UP000191200">
    <property type="component" value="Chromosome"/>
</dbReference>
<sequence length="391" mass="45845">MKKLIEKLISIWFSMLGHLPKKNIVYFESFHGKQFSDNPKAIYDYLKEENTTLELVWGVTAGYEETFKEKKVPHVRRFSLHWFFMMPRAKFWVINTRTPLWLTKSKKTTYIQTWHGTPLKRIGADIEEVNIPGYTKESYDKEFLAESKRWDYLTTSSRYTTTHFKQAFGYSGKIIEKGFPRNDQLVNLKQNNDKADDLRAILGISPDKKIVLYAPTWRETDNKTSEGYEFNIDFPYTNFLKQFSDEMVLLVRMHYLVAQTLDFSSWPTDQVIDVSTGYDMSDLLLISDVLITDYSSCLFDFSLTNRAMLFFMPDSTQYEEDIRGFYLPIQSLLPGPIIKEPDALIEQLKQLDDIVVDKQYEEFKQTFCDHETGKSAQAVAEIIKKEMSETR</sequence>
<evidence type="ECO:0000256" key="3">
    <source>
        <dbReference type="ARBA" id="ARBA00022475"/>
    </source>
</evidence>
<keyword evidence="6" id="KW-0472">Membrane</keyword>